<dbReference type="GO" id="GO:0004401">
    <property type="term" value="F:histidinol-phosphatase activity"/>
    <property type="evidence" value="ECO:0007669"/>
    <property type="project" value="UniProtKB-UniRule"/>
</dbReference>
<dbReference type="GO" id="GO:0005737">
    <property type="term" value="C:cytoplasm"/>
    <property type="evidence" value="ECO:0007669"/>
    <property type="project" value="TreeGrafter"/>
</dbReference>
<feature type="domain" description="PHP" evidence="9">
    <location>
        <begin position="4"/>
        <end position="188"/>
    </location>
</feature>
<keyword evidence="12" id="KW-1185">Reference proteome</keyword>
<dbReference type="InterPro" id="IPR010140">
    <property type="entry name" value="Histidinol_P_phosphatase_HisJ"/>
</dbReference>
<evidence type="ECO:0000313" key="11">
    <source>
        <dbReference type="EMBL" id="MTU04157.1"/>
    </source>
</evidence>
<proteinExistence type="inferred from homology"/>
<dbReference type="AlphaFoldDB" id="A0A7X2XG49"/>
<evidence type="ECO:0000256" key="2">
    <source>
        <dbReference type="ARBA" id="ARBA00009152"/>
    </source>
</evidence>
<dbReference type="OrthoDB" id="9775255at2"/>
<dbReference type="NCBIfam" id="TIGR01856">
    <property type="entry name" value="hisJ_fam"/>
    <property type="match status" value="1"/>
</dbReference>
<dbReference type="GO" id="GO:0000105">
    <property type="term" value="P:L-histidine biosynthetic process"/>
    <property type="evidence" value="ECO:0007669"/>
    <property type="project" value="UniProtKB-UniRule"/>
</dbReference>
<accession>A0A7X2XG49</accession>
<sequence length="258" mass="29696">MIFDTHMHCDYSCDSHMKIAEAVAAAKQQNIGIVITEHWDDDYPTNPSAFMFDVDEYFERFAPYRSDKVLLGIEIGMQKQTTAADEALAGKYPFDYVLASMHCINGRDLYEERCYEGLAKVEAVREFLIDTLANLERHNNFDAFAHIDYMCRYMPYADKELILGEAPELFDQVFKLLIAKEKPLEINTRRLDDAGAMAALLAVYRRYAQLGGKYAVIGSDAHYKEHVGRRMREALGLADEAGLEPVYFRERKMRKMRS</sequence>
<dbReference type="InterPro" id="IPR016195">
    <property type="entry name" value="Pol/histidinol_Pase-like"/>
</dbReference>
<dbReference type="Proteomes" id="UP000443070">
    <property type="component" value="Unassembled WGS sequence"/>
</dbReference>
<keyword evidence="6 8" id="KW-0368">Histidine biosynthesis</keyword>
<dbReference type="EMBL" id="WNBM01000004">
    <property type="protein sequence ID" value="MTT76093.1"/>
    <property type="molecule type" value="Genomic_DNA"/>
</dbReference>
<keyword evidence="5 8" id="KW-0378">Hydrolase</keyword>
<evidence type="ECO:0000259" key="9">
    <source>
        <dbReference type="Pfam" id="PF02811"/>
    </source>
</evidence>
<dbReference type="PANTHER" id="PTHR21039">
    <property type="entry name" value="HISTIDINOL PHOSPHATASE-RELATED"/>
    <property type="match status" value="1"/>
</dbReference>
<dbReference type="RefSeq" id="WP_149970839.1">
    <property type="nucleotide sequence ID" value="NZ_WNBG01000004.1"/>
</dbReference>
<dbReference type="PANTHER" id="PTHR21039:SF0">
    <property type="entry name" value="HISTIDINOL-PHOSPHATASE"/>
    <property type="match status" value="1"/>
</dbReference>
<dbReference type="SUPFAM" id="SSF89550">
    <property type="entry name" value="PHP domain-like"/>
    <property type="match status" value="1"/>
</dbReference>
<dbReference type="EMBL" id="WNBW01000004">
    <property type="protein sequence ID" value="MTU04157.1"/>
    <property type="molecule type" value="Genomic_DNA"/>
</dbReference>
<comment type="similarity">
    <text evidence="2 8">Belongs to the PHP hydrolase family. HisK subfamily.</text>
</comment>
<evidence type="ECO:0000313" key="12">
    <source>
        <dbReference type="Proteomes" id="UP000443070"/>
    </source>
</evidence>
<dbReference type="Pfam" id="PF02811">
    <property type="entry name" value="PHP"/>
    <property type="match status" value="1"/>
</dbReference>
<gene>
    <name evidence="10" type="ORF">GMD11_07440</name>
    <name evidence="11" type="ORF">GMD18_07095</name>
</gene>
<evidence type="ECO:0000256" key="6">
    <source>
        <dbReference type="ARBA" id="ARBA00023102"/>
    </source>
</evidence>
<evidence type="ECO:0000256" key="7">
    <source>
        <dbReference type="ARBA" id="ARBA00049158"/>
    </source>
</evidence>
<reference evidence="12 13" key="1">
    <citation type="journal article" date="2019" name="Nat. Med.">
        <title>A library of human gut bacterial isolates paired with longitudinal multiomics data enables mechanistic microbiome research.</title>
        <authorList>
            <person name="Poyet M."/>
            <person name="Groussin M."/>
            <person name="Gibbons S.M."/>
            <person name="Avila-Pacheco J."/>
            <person name="Jiang X."/>
            <person name="Kearney S.M."/>
            <person name="Perrotta A.R."/>
            <person name="Berdy B."/>
            <person name="Zhao S."/>
            <person name="Lieberman T.D."/>
            <person name="Swanson P.K."/>
            <person name="Smith M."/>
            <person name="Roesemann S."/>
            <person name="Alexander J.E."/>
            <person name="Rich S.A."/>
            <person name="Livny J."/>
            <person name="Vlamakis H."/>
            <person name="Clish C."/>
            <person name="Bullock K."/>
            <person name="Deik A."/>
            <person name="Scott J."/>
            <person name="Pierce K.A."/>
            <person name="Xavier R.J."/>
            <person name="Alm E.J."/>
        </authorList>
    </citation>
    <scope>NUCLEOTIDE SEQUENCE [LARGE SCALE GENOMIC DNA]</scope>
    <source>
        <strain evidence="10 13">BIOML-A13</strain>
        <strain evidence="11 12">BIOML-A3</strain>
    </source>
</reference>
<comment type="caution">
    <text evidence="10">The sequence shown here is derived from an EMBL/GenBank/DDBJ whole genome shotgun (WGS) entry which is preliminary data.</text>
</comment>
<evidence type="ECO:0000313" key="13">
    <source>
        <dbReference type="Proteomes" id="UP000484547"/>
    </source>
</evidence>
<comment type="pathway">
    <text evidence="1 8">Amino-acid biosynthesis; L-histidine biosynthesis; L-histidine from 5-phospho-alpha-D-ribose 1-diphosphate: step 8/9.</text>
</comment>
<dbReference type="InterPro" id="IPR004013">
    <property type="entry name" value="PHP_dom"/>
</dbReference>
<evidence type="ECO:0000256" key="1">
    <source>
        <dbReference type="ARBA" id="ARBA00004970"/>
    </source>
</evidence>
<protein>
    <recommendedName>
        <fullName evidence="3 8">Histidinol-phosphatase</fullName>
        <shortName evidence="8">HolPase</shortName>
        <ecNumber evidence="3 8">3.1.3.15</ecNumber>
    </recommendedName>
</protein>
<organism evidence="10 13">
    <name type="scientific">Phascolarctobacterium faecium</name>
    <dbReference type="NCBI Taxonomy" id="33025"/>
    <lineage>
        <taxon>Bacteria</taxon>
        <taxon>Bacillati</taxon>
        <taxon>Bacillota</taxon>
        <taxon>Negativicutes</taxon>
        <taxon>Acidaminococcales</taxon>
        <taxon>Acidaminococcaceae</taxon>
        <taxon>Phascolarctobacterium</taxon>
    </lineage>
</organism>
<dbReference type="EC" id="3.1.3.15" evidence="3 8"/>
<evidence type="ECO:0000256" key="5">
    <source>
        <dbReference type="ARBA" id="ARBA00022801"/>
    </source>
</evidence>
<evidence type="ECO:0000313" key="10">
    <source>
        <dbReference type="EMBL" id="MTT76093.1"/>
    </source>
</evidence>
<keyword evidence="4 8" id="KW-0028">Amino-acid biosynthesis</keyword>
<evidence type="ECO:0000256" key="3">
    <source>
        <dbReference type="ARBA" id="ARBA00013085"/>
    </source>
</evidence>
<dbReference type="Proteomes" id="UP000484547">
    <property type="component" value="Unassembled WGS sequence"/>
</dbReference>
<evidence type="ECO:0000256" key="4">
    <source>
        <dbReference type="ARBA" id="ARBA00022605"/>
    </source>
</evidence>
<dbReference type="Gene3D" id="3.20.20.140">
    <property type="entry name" value="Metal-dependent hydrolases"/>
    <property type="match status" value="1"/>
</dbReference>
<evidence type="ECO:0000256" key="8">
    <source>
        <dbReference type="RuleBase" id="RU366003"/>
    </source>
</evidence>
<dbReference type="UniPathway" id="UPA00031">
    <property type="reaction ID" value="UER00013"/>
</dbReference>
<name>A0A7X2XG49_9FIRM</name>
<comment type="catalytic activity">
    <reaction evidence="7 8">
        <text>L-histidinol phosphate + H2O = L-histidinol + phosphate</text>
        <dbReference type="Rhea" id="RHEA:14465"/>
        <dbReference type="ChEBI" id="CHEBI:15377"/>
        <dbReference type="ChEBI" id="CHEBI:43474"/>
        <dbReference type="ChEBI" id="CHEBI:57699"/>
        <dbReference type="ChEBI" id="CHEBI:57980"/>
        <dbReference type="EC" id="3.1.3.15"/>
    </reaction>
</comment>